<dbReference type="Proteomes" id="UP000824102">
    <property type="component" value="Unassembled WGS sequence"/>
</dbReference>
<reference evidence="2" key="1">
    <citation type="journal article" date="2021" name="PeerJ">
        <title>Extensive microbial diversity within the chicken gut microbiome revealed by metagenomics and culture.</title>
        <authorList>
            <person name="Gilroy R."/>
            <person name="Ravi A."/>
            <person name="Getino M."/>
            <person name="Pursley I."/>
            <person name="Horton D.L."/>
            <person name="Alikhan N.F."/>
            <person name="Baker D."/>
            <person name="Gharbi K."/>
            <person name="Hall N."/>
            <person name="Watson M."/>
            <person name="Adriaenssens E.M."/>
            <person name="Foster-Nyarko E."/>
            <person name="Jarju S."/>
            <person name="Secka A."/>
            <person name="Antonio M."/>
            <person name="Oren A."/>
            <person name="Chaudhuri R.R."/>
            <person name="La Ragione R."/>
            <person name="Hildebrand F."/>
            <person name="Pallen M.J."/>
        </authorList>
    </citation>
    <scope>NUCLEOTIDE SEQUENCE</scope>
    <source>
        <strain evidence="2">ChiW7-2402</strain>
    </source>
</reference>
<gene>
    <name evidence="2" type="ORF">H9964_05605</name>
</gene>
<dbReference type="Gene3D" id="3.30.420.40">
    <property type="match status" value="2"/>
</dbReference>
<dbReference type="EMBL" id="DXBB01000077">
    <property type="protein sequence ID" value="HIZ73035.1"/>
    <property type="molecule type" value="Genomic_DNA"/>
</dbReference>
<reference evidence="2" key="2">
    <citation type="submission" date="2021-04" db="EMBL/GenBank/DDBJ databases">
        <authorList>
            <person name="Gilroy R."/>
        </authorList>
    </citation>
    <scope>NUCLEOTIDE SEQUENCE</scope>
    <source>
        <strain evidence="2">ChiW7-2402</strain>
    </source>
</reference>
<organism evidence="2 3">
    <name type="scientific">Candidatus Gallimonas intestinavium</name>
    <dbReference type="NCBI Taxonomy" id="2838603"/>
    <lineage>
        <taxon>Bacteria</taxon>
        <taxon>Bacillati</taxon>
        <taxon>Bacillota</taxon>
        <taxon>Clostridia</taxon>
        <taxon>Candidatus Gallimonas</taxon>
    </lineage>
</organism>
<dbReference type="SUPFAM" id="SSF53067">
    <property type="entry name" value="Actin-like ATPase domain"/>
    <property type="match status" value="1"/>
</dbReference>
<evidence type="ECO:0000256" key="1">
    <source>
        <dbReference type="ARBA" id="ARBA00006479"/>
    </source>
</evidence>
<dbReference type="AlphaFoldDB" id="A0A9D2G648"/>
<sequence length="315" mass="33609">MIIGIDLGGMSAKGAVLADGKLLGKTRVKTSADRSAEETASELSRLAMEVAENAGIDFSKVQAIGIGSPGVIDSRNGVVVNWTNFGWRDVPLAQLIRDKTGKQVFVTNDANAAALGEAKYGAGKNYEDSVLITLGTGVGGGVVLNGKLFEGYKSAGTEIGHMVTHVNGKLCTCGRRGCFECYASARALIALTKERMQAELTSKMWEIAKTLDNVDGRTAFDALRMDDEVARGVIRDYVAELGEGILNLAAVLRPQAFILGGGISAEKETLLKPLREYVYPRLYVSETYAPLELICAELGNDAGLYGAAQYAFDRL</sequence>
<comment type="similarity">
    <text evidence="1">Belongs to the ROK (NagC/XylR) family.</text>
</comment>
<dbReference type="InterPro" id="IPR043129">
    <property type="entry name" value="ATPase_NBD"/>
</dbReference>
<comment type="caution">
    <text evidence="2">The sequence shown here is derived from an EMBL/GenBank/DDBJ whole genome shotgun (WGS) entry which is preliminary data.</text>
</comment>
<dbReference type="InterPro" id="IPR000600">
    <property type="entry name" value="ROK"/>
</dbReference>
<proteinExistence type="inferred from homology"/>
<dbReference type="PROSITE" id="PS01125">
    <property type="entry name" value="ROK"/>
    <property type="match status" value="1"/>
</dbReference>
<protein>
    <submittedName>
        <fullName evidence="2">ROK family protein</fullName>
    </submittedName>
</protein>
<dbReference type="PANTHER" id="PTHR18964">
    <property type="entry name" value="ROK (REPRESSOR, ORF, KINASE) FAMILY"/>
    <property type="match status" value="1"/>
</dbReference>
<dbReference type="Pfam" id="PF00480">
    <property type="entry name" value="ROK"/>
    <property type="match status" value="1"/>
</dbReference>
<accession>A0A9D2G648</accession>
<dbReference type="InterPro" id="IPR049874">
    <property type="entry name" value="ROK_cs"/>
</dbReference>
<dbReference type="PANTHER" id="PTHR18964:SF149">
    <property type="entry name" value="BIFUNCTIONAL UDP-N-ACETYLGLUCOSAMINE 2-EPIMERASE_N-ACETYLMANNOSAMINE KINASE"/>
    <property type="match status" value="1"/>
</dbReference>
<evidence type="ECO:0000313" key="2">
    <source>
        <dbReference type="EMBL" id="HIZ73035.1"/>
    </source>
</evidence>
<name>A0A9D2G648_9FIRM</name>
<evidence type="ECO:0000313" key="3">
    <source>
        <dbReference type="Proteomes" id="UP000824102"/>
    </source>
</evidence>